<gene>
    <name evidence="3" type="ORF">MRX98_09250</name>
</gene>
<dbReference type="AlphaFoldDB" id="A0AA41R477"/>
<dbReference type="SUPFAM" id="SSF51735">
    <property type="entry name" value="NAD(P)-binding Rossmann-fold domains"/>
    <property type="match status" value="1"/>
</dbReference>
<protein>
    <submittedName>
        <fullName evidence="3">Gfo/Idh/MocA family oxidoreductase</fullName>
    </submittedName>
</protein>
<proteinExistence type="predicted"/>
<name>A0AA41R477_9BACT</name>
<accession>A0AA41R477</accession>
<dbReference type="InterPro" id="IPR036291">
    <property type="entry name" value="NAD(P)-bd_dom_sf"/>
</dbReference>
<dbReference type="InterPro" id="IPR000683">
    <property type="entry name" value="Gfo/Idh/MocA-like_OxRdtase_N"/>
</dbReference>
<evidence type="ECO:0000313" key="4">
    <source>
        <dbReference type="Proteomes" id="UP001165427"/>
    </source>
</evidence>
<dbReference type="Pfam" id="PF01408">
    <property type="entry name" value="GFO_IDH_MocA"/>
    <property type="match status" value="1"/>
</dbReference>
<dbReference type="InterPro" id="IPR055170">
    <property type="entry name" value="GFO_IDH_MocA-like_dom"/>
</dbReference>
<dbReference type="RefSeq" id="WP_246906115.1">
    <property type="nucleotide sequence ID" value="NZ_JALJRB010000008.1"/>
</dbReference>
<dbReference type="PANTHER" id="PTHR43377:SF1">
    <property type="entry name" value="BILIVERDIN REDUCTASE A"/>
    <property type="match status" value="1"/>
</dbReference>
<evidence type="ECO:0000313" key="3">
    <source>
        <dbReference type="EMBL" id="MCJ8500755.1"/>
    </source>
</evidence>
<sequence length="331" mass="36653">MSAQTKQDSKDTAALRVGVVGVGYLGKFHAEKYARMPDVTLVGVVDADRRQADAVAQQLGTRALYDHKELLGQVDAVSIVVPTHHHFAISRDFLNHDVDVLIEKPMTEKLSEADELIRLAERHGCLIQVGHLERFNPAVVALDGVVQQPMFIESHRLSQFKERGLDVSVVLDLMIHDIDIILNFVQSPVKSIHAAGISVISGQVDIANARLEFQCGCVANVTASRISMKNERKIRLFQRDAYISVDFANNEITMVRPDGNGTVADGVIPGMRIDQRCFTKADALDDELKSFVKAVRLRQPPEVTGVMGRDALKIALSIMDQIQRTSQRLVK</sequence>
<comment type="caution">
    <text evidence="3">The sequence shown here is derived from an EMBL/GenBank/DDBJ whole genome shotgun (WGS) entry which is preliminary data.</text>
</comment>
<reference evidence="3" key="1">
    <citation type="submission" date="2022-04" db="EMBL/GenBank/DDBJ databases">
        <title>Desulfatitalea alkaliphila sp. nov., a novel anaerobic sulfate-reducing bacterium isolated from terrestrial mud volcano, Taman Peninsula, Russia.</title>
        <authorList>
            <person name="Khomyakova M.A."/>
            <person name="Merkel A.Y."/>
            <person name="Slobodkin A.I."/>
        </authorList>
    </citation>
    <scope>NUCLEOTIDE SEQUENCE</scope>
    <source>
        <strain evidence="3">M08but</strain>
    </source>
</reference>
<dbReference type="GO" id="GO:0000166">
    <property type="term" value="F:nucleotide binding"/>
    <property type="evidence" value="ECO:0007669"/>
    <property type="project" value="InterPro"/>
</dbReference>
<dbReference type="Proteomes" id="UP001165427">
    <property type="component" value="Unassembled WGS sequence"/>
</dbReference>
<dbReference type="Gene3D" id="3.40.50.720">
    <property type="entry name" value="NAD(P)-binding Rossmann-like Domain"/>
    <property type="match status" value="1"/>
</dbReference>
<dbReference type="EMBL" id="JALJRB010000008">
    <property type="protein sequence ID" value="MCJ8500755.1"/>
    <property type="molecule type" value="Genomic_DNA"/>
</dbReference>
<feature type="domain" description="GFO/IDH/MocA-like oxidoreductase" evidence="2">
    <location>
        <begin position="155"/>
        <end position="236"/>
    </location>
</feature>
<evidence type="ECO:0000259" key="2">
    <source>
        <dbReference type="Pfam" id="PF22725"/>
    </source>
</evidence>
<dbReference type="Pfam" id="PF22725">
    <property type="entry name" value="GFO_IDH_MocA_C3"/>
    <property type="match status" value="1"/>
</dbReference>
<dbReference type="Gene3D" id="3.30.360.10">
    <property type="entry name" value="Dihydrodipicolinate Reductase, domain 2"/>
    <property type="match status" value="1"/>
</dbReference>
<dbReference type="InterPro" id="IPR051450">
    <property type="entry name" value="Gfo/Idh/MocA_Oxidoreductases"/>
</dbReference>
<dbReference type="PANTHER" id="PTHR43377">
    <property type="entry name" value="BILIVERDIN REDUCTASE A"/>
    <property type="match status" value="1"/>
</dbReference>
<evidence type="ECO:0000259" key="1">
    <source>
        <dbReference type="Pfam" id="PF01408"/>
    </source>
</evidence>
<organism evidence="3 4">
    <name type="scientific">Desulfatitalea alkaliphila</name>
    <dbReference type="NCBI Taxonomy" id="2929485"/>
    <lineage>
        <taxon>Bacteria</taxon>
        <taxon>Pseudomonadati</taxon>
        <taxon>Thermodesulfobacteriota</taxon>
        <taxon>Desulfobacteria</taxon>
        <taxon>Desulfobacterales</taxon>
        <taxon>Desulfosarcinaceae</taxon>
        <taxon>Desulfatitalea</taxon>
    </lineage>
</organism>
<dbReference type="SUPFAM" id="SSF55347">
    <property type="entry name" value="Glyceraldehyde-3-phosphate dehydrogenase-like, C-terminal domain"/>
    <property type="match status" value="1"/>
</dbReference>
<feature type="domain" description="Gfo/Idh/MocA-like oxidoreductase N-terminal" evidence="1">
    <location>
        <begin position="15"/>
        <end position="131"/>
    </location>
</feature>
<keyword evidence="4" id="KW-1185">Reference proteome</keyword>